<dbReference type="GeneID" id="85407905"/>
<comment type="caution">
    <text evidence="1">The sequence shown here is derived from an EMBL/GenBank/DDBJ whole genome shotgun (WGS) entry which is preliminary data.</text>
</comment>
<evidence type="ECO:0000313" key="1">
    <source>
        <dbReference type="EMBL" id="KAK1498008.1"/>
    </source>
</evidence>
<dbReference type="EMBL" id="MLFU01000024">
    <property type="protein sequence ID" value="KAK1498008.1"/>
    <property type="molecule type" value="Genomic_DNA"/>
</dbReference>
<organism evidence="1 2">
    <name type="scientific">Colletotrichum tamarilloi</name>
    <dbReference type="NCBI Taxonomy" id="1209934"/>
    <lineage>
        <taxon>Eukaryota</taxon>
        <taxon>Fungi</taxon>
        <taxon>Dikarya</taxon>
        <taxon>Ascomycota</taxon>
        <taxon>Pezizomycotina</taxon>
        <taxon>Sordariomycetes</taxon>
        <taxon>Hypocreomycetidae</taxon>
        <taxon>Glomerellales</taxon>
        <taxon>Glomerellaceae</taxon>
        <taxon>Colletotrichum</taxon>
        <taxon>Colletotrichum acutatum species complex</taxon>
    </lineage>
</organism>
<dbReference type="RefSeq" id="XP_060381721.1">
    <property type="nucleotide sequence ID" value="XM_060523667.1"/>
</dbReference>
<sequence>MSLGCILTYRVFVSYLSARAPAREAPQSRLAGDAAQVSCLRCRDELCGSLVPNTGKKPTRL</sequence>
<keyword evidence="2" id="KW-1185">Reference proteome</keyword>
<protein>
    <submittedName>
        <fullName evidence="1">Uncharacterized protein</fullName>
    </submittedName>
</protein>
<reference evidence="1 2" key="1">
    <citation type="submission" date="2016-10" db="EMBL/GenBank/DDBJ databases">
        <title>The genome sequence of Colletotrichum fioriniae PJ7.</title>
        <authorList>
            <person name="Baroncelli R."/>
        </authorList>
    </citation>
    <scope>NUCLEOTIDE SEQUENCE [LARGE SCALE GENOMIC DNA]</scope>
    <source>
        <strain evidence="1 2">Tom-12</strain>
    </source>
</reference>
<accession>A0ABQ9R8G5</accession>
<gene>
    <name evidence="1" type="ORF">CTAM01_07645</name>
</gene>
<dbReference type="Proteomes" id="UP001227543">
    <property type="component" value="Unassembled WGS sequence"/>
</dbReference>
<proteinExistence type="predicted"/>
<name>A0ABQ9R8G5_9PEZI</name>
<evidence type="ECO:0000313" key="2">
    <source>
        <dbReference type="Proteomes" id="UP001227543"/>
    </source>
</evidence>